<dbReference type="AlphaFoldDB" id="A0A643JYV9"/>
<evidence type="ECO:0000256" key="1">
    <source>
        <dbReference type="SAM" id="MobiDB-lite"/>
    </source>
</evidence>
<dbReference type="EMBL" id="VZUS01000005">
    <property type="protein sequence ID" value="KAB1185013.1"/>
    <property type="molecule type" value="Genomic_DNA"/>
</dbReference>
<accession>A0A643JYV9</accession>
<organism evidence="2">
    <name type="scientific">Haloferax sp. CBA1149</name>
    <dbReference type="NCBI Taxonomy" id="2650753"/>
    <lineage>
        <taxon>Archaea</taxon>
        <taxon>Methanobacteriati</taxon>
        <taxon>Methanobacteriota</taxon>
        <taxon>Stenosarchaea group</taxon>
        <taxon>Halobacteria</taxon>
        <taxon>Halobacteriales</taxon>
        <taxon>Haloferacaceae</taxon>
        <taxon>Haloferax</taxon>
    </lineage>
</organism>
<sequence>MTDSISPDNLSRSAYRSSDRTADALTGAPSEDTTDNCLSLFVLACEEHMPGDGDCFSPLSDIAWLQFIEGLEMHVVVDNQPSVAETHAADFDARGSGVWLVDDTGTVHSQWALPSKRQEVLSIGRTVEQTIDSWGKGR</sequence>
<gene>
    <name evidence="2" type="ORF">Hfx1149_15940</name>
</gene>
<evidence type="ECO:0000313" key="2">
    <source>
        <dbReference type="EMBL" id="KAB1185013.1"/>
    </source>
</evidence>
<dbReference type="RefSeq" id="WP_151139724.1">
    <property type="nucleotide sequence ID" value="NZ_VZUS01000005.1"/>
</dbReference>
<proteinExistence type="predicted"/>
<reference evidence="2" key="1">
    <citation type="submission" date="2019-09" db="EMBL/GenBank/DDBJ databases">
        <title>Genomic analysis of Haloferax sp. CBA1149.</title>
        <authorList>
            <person name="Roh S.W."/>
        </authorList>
    </citation>
    <scope>NUCLEOTIDE SEQUENCE</scope>
    <source>
        <strain evidence="2">CBA1149</strain>
    </source>
</reference>
<protein>
    <submittedName>
        <fullName evidence="2">Uncharacterized protein</fullName>
    </submittedName>
</protein>
<comment type="caution">
    <text evidence="2">The sequence shown here is derived from an EMBL/GenBank/DDBJ whole genome shotgun (WGS) entry which is preliminary data.</text>
</comment>
<feature type="compositionally biased region" description="Polar residues" evidence="1">
    <location>
        <begin position="1"/>
        <end position="16"/>
    </location>
</feature>
<name>A0A643JYV9_9EURY</name>
<feature type="region of interest" description="Disordered" evidence="1">
    <location>
        <begin position="1"/>
        <end position="34"/>
    </location>
</feature>